<dbReference type="SUPFAM" id="SSF54001">
    <property type="entry name" value="Cysteine proteinases"/>
    <property type="match status" value="1"/>
</dbReference>
<evidence type="ECO:0000256" key="1">
    <source>
        <dbReference type="ARBA" id="ARBA00007074"/>
    </source>
</evidence>
<dbReference type="Gene3D" id="3.90.1720.10">
    <property type="entry name" value="endopeptidase domain like (from Nostoc punctiforme)"/>
    <property type="match status" value="1"/>
</dbReference>
<dbReference type="GO" id="GO:0006508">
    <property type="term" value="P:proteolysis"/>
    <property type="evidence" value="ECO:0007669"/>
    <property type="project" value="UniProtKB-KW"/>
</dbReference>
<evidence type="ECO:0000256" key="4">
    <source>
        <dbReference type="ARBA" id="ARBA00022807"/>
    </source>
</evidence>
<dbReference type="InterPro" id="IPR038765">
    <property type="entry name" value="Papain-like_cys_pep_sf"/>
</dbReference>
<keyword evidence="5" id="KW-0812">Transmembrane</keyword>
<dbReference type="InterPro" id="IPR051202">
    <property type="entry name" value="Peptidase_C40"/>
</dbReference>
<organism evidence="7">
    <name type="scientific">Bacillus thuringiensis serovar chinensis CT-43</name>
    <dbReference type="NCBI Taxonomy" id="541229"/>
    <lineage>
        <taxon>Bacteria</taxon>
        <taxon>Bacillati</taxon>
        <taxon>Bacillota</taxon>
        <taxon>Bacilli</taxon>
        <taxon>Bacillales</taxon>
        <taxon>Bacillaceae</taxon>
        <taxon>Bacillus</taxon>
        <taxon>Bacillus cereus group</taxon>
    </lineage>
</organism>
<feature type="transmembrane region" description="Helical" evidence="5">
    <location>
        <begin position="18"/>
        <end position="38"/>
    </location>
</feature>
<proteinExistence type="inferred from homology"/>
<dbReference type="Gene3D" id="1.10.530.10">
    <property type="match status" value="1"/>
</dbReference>
<dbReference type="Pfam" id="PF00877">
    <property type="entry name" value="NLPC_P60"/>
    <property type="match status" value="1"/>
</dbReference>
<evidence type="ECO:0000313" key="7">
    <source>
        <dbReference type="EMBL" id="ADU03100.1"/>
    </source>
</evidence>
<evidence type="ECO:0000256" key="2">
    <source>
        <dbReference type="ARBA" id="ARBA00022670"/>
    </source>
</evidence>
<keyword evidence="5" id="KW-0472">Membrane</keyword>
<dbReference type="MEROPS" id="C40.007"/>
<accession>E7CGG1</accession>
<evidence type="ECO:0000256" key="5">
    <source>
        <dbReference type="SAM" id="Phobius"/>
    </source>
</evidence>
<feature type="domain" description="NlpC/P60" evidence="6">
    <location>
        <begin position="222"/>
        <end position="345"/>
    </location>
</feature>
<dbReference type="InterPro" id="IPR000064">
    <property type="entry name" value="NLP_P60_dom"/>
</dbReference>
<keyword evidence="5" id="KW-1133">Transmembrane helix</keyword>
<dbReference type="EMBL" id="HM037272">
    <property type="protein sequence ID" value="ADU03100.1"/>
    <property type="molecule type" value="Genomic_DNA"/>
</dbReference>
<keyword evidence="4" id="KW-0788">Thiol protease</keyword>
<comment type="similarity">
    <text evidence="1">Belongs to the peptidase C40 family.</text>
</comment>
<protein>
    <recommendedName>
        <fullName evidence="6">NlpC/P60 domain-containing protein</fullName>
    </recommendedName>
</protein>
<dbReference type="PROSITE" id="PS51935">
    <property type="entry name" value="NLPC_P60"/>
    <property type="match status" value="1"/>
</dbReference>
<dbReference type="AlphaFoldDB" id="E7CGG1"/>
<evidence type="ECO:0000259" key="6">
    <source>
        <dbReference type="PROSITE" id="PS51935"/>
    </source>
</evidence>
<keyword evidence="3" id="KW-0378">Hydrolase</keyword>
<geneLocation type="plasmid" evidence="7">
    <name>pBMB0558</name>
</geneLocation>
<dbReference type="PANTHER" id="PTHR47053">
    <property type="entry name" value="MUREIN DD-ENDOPEPTIDASE MEPH-RELATED"/>
    <property type="match status" value="1"/>
</dbReference>
<keyword evidence="2" id="KW-0645">Protease</keyword>
<dbReference type="PANTHER" id="PTHR47053:SF1">
    <property type="entry name" value="MUREIN DD-ENDOPEPTIDASE MEPH-RELATED"/>
    <property type="match status" value="1"/>
</dbReference>
<dbReference type="GO" id="GO:0008234">
    <property type="term" value="F:cysteine-type peptidase activity"/>
    <property type="evidence" value="ECO:0007669"/>
    <property type="project" value="UniProtKB-KW"/>
</dbReference>
<sequence length="347" mass="38249">MNSRNGSYITYLLFKNPYILAFFLLLVFTFGLMSIFFFTDAGSKDNSQDNNMGNGSYMCTEGQVNEGVYMKAFEKAGVFTGKGKDFIQIARKNNIDPVLLTAIAFHETGRGTSNAVKNKNNPGGIMGKGGFTYIFTLDEGLDYMAGKLIQIIYIARTCYEYHKSEKKNAPGWELLMDSTNLNIHWVPIVTNMTNELGGLSMNCQAVGQGSGGVVIDGSGNQIFDPNVVYNSMAKFLGQAYVWGGASPTGFDCSGLMQWNFRQTVGINLPRTAEEQYHATARVSKEQLKAGDLIFFTGTYVGKTVTHVGMYIGNGKMINSNNSGVKIDDVFSPYWGKYYYGAGRITHK</sequence>
<name>E7CGG1_BACTU</name>
<keyword evidence="7" id="KW-0614">Plasmid</keyword>
<evidence type="ECO:0000256" key="3">
    <source>
        <dbReference type="ARBA" id="ARBA00022801"/>
    </source>
</evidence>
<reference evidence="7" key="1">
    <citation type="journal article" date="2010" name="J. Biol. Chem.">
        <title>Genome-wide Screening Reveals the Genetic Determinants of an Antibiotic Insecticide in Bacillus thuringiensis.</title>
        <authorList>
            <person name="Liu X.Y."/>
            <person name="Ruan L.F."/>
            <person name="Hu Z.F."/>
            <person name="Peng D.H."/>
            <person name="Cao S.Y."/>
            <person name="Yu Z.N."/>
            <person name="Liu Y."/>
            <person name="Zheng J.S."/>
            <person name="Sun M."/>
        </authorList>
    </citation>
    <scope>NUCLEOTIDE SEQUENCE</scope>
    <source>
        <strain evidence="7">CT-43</strain>
        <plasmid evidence="7">pBMB0558</plasmid>
    </source>
</reference>
<gene>
    <name evidence="7" type="ORF">pBMB0558_00170</name>
</gene>